<accession>A0A0A6RUX4</accession>
<feature type="domain" description="ATPase AAA-type core" evidence="1">
    <location>
        <begin position="84"/>
        <end position="287"/>
    </location>
</feature>
<evidence type="ECO:0000313" key="2">
    <source>
        <dbReference type="EMBL" id="KHD07681.1"/>
    </source>
</evidence>
<dbReference type="InterPro" id="IPR051396">
    <property type="entry name" value="Bact_Antivir_Def_Nuclease"/>
</dbReference>
<comment type="caution">
    <text evidence="2">The sequence shown here is derived from an EMBL/GenBank/DDBJ whole genome shotgun (WGS) entry which is preliminary data.</text>
</comment>
<sequence>MSNHEIKVQSLSLKQFTAFEKAKFYFSQNINVLIGENATGKSHLMKILYTMLKVCENAHQRKISLKRNEERLHLKLHDVFQVNNDKKLVRSMVGIAEVNLEYARKAFNFQISADGLFMQYEHLPNPSPSIYLPAQEFLSKNEGFIAAYENRELAYDETYYDLSLALNALPLRREKLADVQNLIAILQKIIAGNNSKDNELIRQENGRFYFDLPEGDLDIHLVADGYRKIGTLLYLLRNGSLTKDSILFWDEPEANLNPKLIVEVAKVLQKLAATGMQIFIATHDYLLSHELSLLAEYPSAQSVDIKFFSLHKPDRQTGIIVEEGKILADIEHNPILEEFAAQYDREGELFYKGNVNDTH</sequence>
<name>A0A0A6RUX4_9GAMM</name>
<dbReference type="SUPFAM" id="SSF52540">
    <property type="entry name" value="P-loop containing nucleoside triphosphate hydrolases"/>
    <property type="match status" value="1"/>
</dbReference>
<dbReference type="PANTHER" id="PTHR43581:SF2">
    <property type="entry name" value="EXCINUCLEASE ATPASE SUBUNIT"/>
    <property type="match status" value="1"/>
</dbReference>
<dbReference type="EMBL" id="JSZA02000009">
    <property type="protein sequence ID" value="KHD07681.1"/>
    <property type="molecule type" value="Genomic_DNA"/>
</dbReference>
<organism evidence="2 3">
    <name type="scientific">Candidatus Thiomargarita nelsonii</name>
    <dbReference type="NCBI Taxonomy" id="1003181"/>
    <lineage>
        <taxon>Bacteria</taxon>
        <taxon>Pseudomonadati</taxon>
        <taxon>Pseudomonadota</taxon>
        <taxon>Gammaproteobacteria</taxon>
        <taxon>Thiotrichales</taxon>
        <taxon>Thiotrichaceae</taxon>
        <taxon>Thiomargarita</taxon>
    </lineage>
</organism>
<dbReference type="Proteomes" id="UP000030428">
    <property type="component" value="Unassembled WGS sequence"/>
</dbReference>
<dbReference type="Pfam" id="PF13304">
    <property type="entry name" value="AAA_21"/>
    <property type="match status" value="1"/>
</dbReference>
<dbReference type="InterPro" id="IPR027417">
    <property type="entry name" value="P-loop_NTPase"/>
</dbReference>
<reference evidence="2 3" key="1">
    <citation type="journal article" date="2016" name="Front. Microbiol.">
        <title>Single-Cell (Meta-)Genomics of a Dimorphic Candidatus Thiomargarita nelsonii Reveals Genomic Plasticity.</title>
        <authorList>
            <person name="Flood B.E."/>
            <person name="Fliss P."/>
            <person name="Jones D.S."/>
            <person name="Dick G.J."/>
            <person name="Jain S."/>
            <person name="Kaster A.K."/>
            <person name="Winkel M."/>
            <person name="Mussmann M."/>
            <person name="Bailey J."/>
        </authorList>
    </citation>
    <scope>NUCLEOTIDE SEQUENCE [LARGE SCALE GENOMIC DNA]</scope>
    <source>
        <strain evidence="2">Hydrate Ridge</strain>
    </source>
</reference>
<dbReference type="Gene3D" id="3.40.50.300">
    <property type="entry name" value="P-loop containing nucleotide triphosphate hydrolases"/>
    <property type="match status" value="1"/>
</dbReference>
<evidence type="ECO:0000313" key="3">
    <source>
        <dbReference type="Proteomes" id="UP000030428"/>
    </source>
</evidence>
<dbReference type="InterPro" id="IPR003959">
    <property type="entry name" value="ATPase_AAA_core"/>
</dbReference>
<dbReference type="AlphaFoldDB" id="A0A0A6RUX4"/>
<dbReference type="GO" id="GO:0016887">
    <property type="term" value="F:ATP hydrolysis activity"/>
    <property type="evidence" value="ECO:0007669"/>
    <property type="project" value="InterPro"/>
</dbReference>
<dbReference type="PANTHER" id="PTHR43581">
    <property type="entry name" value="ATP/GTP PHOSPHATASE"/>
    <property type="match status" value="1"/>
</dbReference>
<proteinExistence type="predicted"/>
<protein>
    <recommendedName>
        <fullName evidence="1">ATPase AAA-type core domain-containing protein</fullName>
    </recommendedName>
</protein>
<evidence type="ECO:0000259" key="1">
    <source>
        <dbReference type="Pfam" id="PF13304"/>
    </source>
</evidence>
<gene>
    <name evidence="2" type="ORF">PN36_03330</name>
</gene>
<dbReference type="GO" id="GO:0005524">
    <property type="term" value="F:ATP binding"/>
    <property type="evidence" value="ECO:0007669"/>
    <property type="project" value="InterPro"/>
</dbReference>
<keyword evidence="3" id="KW-1185">Reference proteome</keyword>